<feature type="transmembrane region" description="Helical" evidence="1">
    <location>
        <begin position="123"/>
        <end position="152"/>
    </location>
</feature>
<proteinExistence type="predicted"/>
<keyword evidence="1" id="KW-1133">Transmembrane helix</keyword>
<reference evidence="2" key="2">
    <citation type="submission" date="2021-04" db="EMBL/GenBank/DDBJ databases">
        <authorList>
            <person name="Gilroy R."/>
        </authorList>
    </citation>
    <scope>NUCLEOTIDE SEQUENCE</scope>
    <source>
        <strain evidence="2">Gambia16-930</strain>
    </source>
</reference>
<name>A0A9D1RJB1_9BACT</name>
<dbReference type="GO" id="GO:0043190">
    <property type="term" value="C:ATP-binding cassette (ABC) transporter complex"/>
    <property type="evidence" value="ECO:0007669"/>
    <property type="project" value="InterPro"/>
</dbReference>
<keyword evidence="1" id="KW-0812">Transmembrane</keyword>
<sequence>MKEVFRHPQNMHVFRRKVIFEMKALGLESILIVFIISIFVGAAVVIQLLANLENPIYPKWIYGFASRKAIMLEFSPTIISLILAGKCASRIASELGSQRISEQIDALEVMGVNTPSYLILPKIVASVIFFPLLIIFSIFIAIGGGAIGAMMMGTLTMTDYIEGLRLEYSNIDMTFAIVKTFVNAIIISTIASYRGYTLKGGSVEVGVQSTKAVVQSSIVIMVFDLIITDLFI</sequence>
<comment type="caution">
    <text evidence="2">The sequence shown here is derived from an EMBL/GenBank/DDBJ whole genome shotgun (WGS) entry which is preliminary data.</text>
</comment>
<dbReference type="Proteomes" id="UP000824267">
    <property type="component" value="Unassembled WGS sequence"/>
</dbReference>
<dbReference type="PANTHER" id="PTHR30188:SF4">
    <property type="entry name" value="PROTEIN TRIGALACTOSYLDIACYLGLYCEROL 1, CHLOROPLASTIC"/>
    <property type="match status" value="1"/>
</dbReference>
<reference evidence="2" key="1">
    <citation type="journal article" date="2021" name="PeerJ">
        <title>Extensive microbial diversity within the chicken gut microbiome revealed by metagenomics and culture.</title>
        <authorList>
            <person name="Gilroy R."/>
            <person name="Ravi A."/>
            <person name="Getino M."/>
            <person name="Pursley I."/>
            <person name="Horton D.L."/>
            <person name="Alikhan N.F."/>
            <person name="Baker D."/>
            <person name="Gharbi K."/>
            <person name="Hall N."/>
            <person name="Watson M."/>
            <person name="Adriaenssens E.M."/>
            <person name="Foster-Nyarko E."/>
            <person name="Jarju S."/>
            <person name="Secka A."/>
            <person name="Antonio M."/>
            <person name="Oren A."/>
            <person name="Chaudhuri R.R."/>
            <person name="La Ragione R."/>
            <person name="Hildebrand F."/>
            <person name="Pallen M.J."/>
        </authorList>
    </citation>
    <scope>NUCLEOTIDE SEQUENCE</scope>
    <source>
        <strain evidence="2">Gambia16-930</strain>
    </source>
</reference>
<dbReference type="AlphaFoldDB" id="A0A9D1RJB1"/>
<protein>
    <submittedName>
        <fullName evidence="2">ABC transporter permease</fullName>
    </submittedName>
</protein>
<dbReference type="PANTHER" id="PTHR30188">
    <property type="entry name" value="ABC TRANSPORTER PERMEASE PROTEIN-RELATED"/>
    <property type="match status" value="1"/>
</dbReference>
<dbReference type="EMBL" id="DXGG01000169">
    <property type="protein sequence ID" value="HIW87682.1"/>
    <property type="molecule type" value="Genomic_DNA"/>
</dbReference>
<feature type="transmembrane region" description="Helical" evidence="1">
    <location>
        <begin position="173"/>
        <end position="193"/>
    </location>
</feature>
<evidence type="ECO:0000313" key="2">
    <source>
        <dbReference type="EMBL" id="HIW87682.1"/>
    </source>
</evidence>
<dbReference type="Pfam" id="PF02405">
    <property type="entry name" value="MlaE"/>
    <property type="match status" value="1"/>
</dbReference>
<accession>A0A9D1RJB1</accession>
<feature type="transmembrane region" description="Helical" evidence="1">
    <location>
        <begin position="25"/>
        <end position="50"/>
    </location>
</feature>
<dbReference type="InterPro" id="IPR030802">
    <property type="entry name" value="Permease_MalE"/>
</dbReference>
<gene>
    <name evidence="2" type="ORF">IAC47_05350</name>
</gene>
<dbReference type="GO" id="GO:0005548">
    <property type="term" value="F:phospholipid transporter activity"/>
    <property type="evidence" value="ECO:0007669"/>
    <property type="project" value="TreeGrafter"/>
</dbReference>
<organism evidence="2 3">
    <name type="scientific">Candidatus Onthomorpha intestinigallinarum</name>
    <dbReference type="NCBI Taxonomy" id="2840880"/>
    <lineage>
        <taxon>Bacteria</taxon>
        <taxon>Pseudomonadati</taxon>
        <taxon>Bacteroidota</taxon>
        <taxon>Bacteroidia</taxon>
        <taxon>Bacteroidales</taxon>
        <taxon>Candidatus Onthomorpha</taxon>
    </lineage>
</organism>
<evidence type="ECO:0000256" key="1">
    <source>
        <dbReference type="SAM" id="Phobius"/>
    </source>
</evidence>
<keyword evidence="1" id="KW-0472">Membrane</keyword>
<evidence type="ECO:0000313" key="3">
    <source>
        <dbReference type="Proteomes" id="UP000824267"/>
    </source>
</evidence>
<feature type="transmembrane region" description="Helical" evidence="1">
    <location>
        <begin position="213"/>
        <end position="231"/>
    </location>
</feature>